<dbReference type="AlphaFoldDB" id="A0A0G1DUD5"/>
<gene>
    <name evidence="3" type="ORF">UV76_C0001G0013</name>
</gene>
<feature type="transmembrane region" description="Helical" evidence="1">
    <location>
        <begin position="6"/>
        <end position="24"/>
    </location>
</feature>
<organism evidence="3 4">
    <name type="scientific">Candidatus Nomurabacteria bacterium GW2011_GWA2_43_15</name>
    <dbReference type="NCBI Taxonomy" id="1618738"/>
    <lineage>
        <taxon>Bacteria</taxon>
        <taxon>Candidatus Nomuraibacteriota</taxon>
    </lineage>
</organism>
<evidence type="ECO:0000256" key="1">
    <source>
        <dbReference type="SAM" id="Phobius"/>
    </source>
</evidence>
<evidence type="ECO:0000259" key="2">
    <source>
        <dbReference type="Pfam" id="PF10881"/>
    </source>
</evidence>
<comment type="caution">
    <text evidence="3">The sequence shown here is derived from an EMBL/GenBank/DDBJ whole genome shotgun (WGS) entry which is preliminary data.</text>
</comment>
<protein>
    <recommendedName>
        <fullName evidence="2">DUF2726 domain-containing protein</fullName>
    </recommendedName>
</protein>
<name>A0A0G1DUD5_9BACT</name>
<keyword evidence="1" id="KW-0812">Transmembrane</keyword>
<sequence>MPPGFIFLLIVVVLAVVVVSFLKGEKKDLSVYKRKNFLFDTVNEFNLYKILLELFGDQYYIFPQVNYSHLVEVKPMSFTEQRKYRSSIDRKSADFVLCDKGRIVPRLVIELDGRVHNLKNKQTRDKFIDDLTKIVDLPILHLKTTDFDREFIKNEINQKLNSN</sequence>
<dbReference type="EMBL" id="LCFS01000001">
    <property type="protein sequence ID" value="KKT01255.1"/>
    <property type="molecule type" value="Genomic_DNA"/>
</dbReference>
<keyword evidence="1" id="KW-0472">Membrane</keyword>
<proteinExistence type="predicted"/>
<dbReference type="STRING" id="1618738.UV76_C0001G0013"/>
<dbReference type="Pfam" id="PF10881">
    <property type="entry name" value="DUF2726"/>
    <property type="match status" value="1"/>
</dbReference>
<dbReference type="InterPro" id="IPR024402">
    <property type="entry name" value="DUF2726"/>
</dbReference>
<dbReference type="Gene3D" id="3.40.960.10">
    <property type="entry name" value="VSR Endonuclease"/>
    <property type="match status" value="1"/>
</dbReference>
<evidence type="ECO:0000313" key="4">
    <source>
        <dbReference type="Proteomes" id="UP000034646"/>
    </source>
</evidence>
<keyword evidence="1" id="KW-1133">Transmembrane helix</keyword>
<accession>A0A0G1DUD5</accession>
<dbReference type="Proteomes" id="UP000034646">
    <property type="component" value="Unassembled WGS sequence"/>
</dbReference>
<feature type="domain" description="DUF2726" evidence="2">
    <location>
        <begin position="43"/>
        <end position="156"/>
    </location>
</feature>
<reference evidence="3 4" key="1">
    <citation type="journal article" date="2015" name="Nature">
        <title>rRNA introns, odd ribosomes, and small enigmatic genomes across a large radiation of phyla.</title>
        <authorList>
            <person name="Brown C.T."/>
            <person name="Hug L.A."/>
            <person name="Thomas B.C."/>
            <person name="Sharon I."/>
            <person name="Castelle C.J."/>
            <person name="Singh A."/>
            <person name="Wilkins M.J."/>
            <person name="Williams K.H."/>
            <person name="Banfield J.F."/>
        </authorList>
    </citation>
    <scope>NUCLEOTIDE SEQUENCE [LARGE SCALE GENOMIC DNA]</scope>
</reference>
<evidence type="ECO:0000313" key="3">
    <source>
        <dbReference type="EMBL" id="KKT01255.1"/>
    </source>
</evidence>